<sequence>MNSGEGTGEASGDGLKALLPGDAGARLQSLRLIGGRAILVFDAAGLGSLARERLEAEVKGALSGAAGVSEVHVAMMADKAEPVPAPRKGPRIIAVGSGKGGVGKSTLAANLAVALARSGRKVGLVDADIYGPSQARLLGTEGTRAVAHQGKLVPVQSPCGVPVLSMAHLTPPGQAIAWRGPKIAGALIQLVEAHWDNAELLVIDLPPGTGDVQLTMLQRFKPDGAVIVSTPQDLALMDAARAAELFTKGGVPVIGVVENMAGYACPHCGEVSDPFGSGGAEDAAREMKVPFLGRIPLHIAIRREADAGTPTAAGESPQAEAFAALAQAVGEWLDKAP</sequence>
<dbReference type="InterPro" id="IPR019591">
    <property type="entry name" value="Mrp/NBP35_ATP-bd"/>
</dbReference>
<dbReference type="GO" id="GO:0005524">
    <property type="term" value="F:ATP binding"/>
    <property type="evidence" value="ECO:0007669"/>
    <property type="project" value="UniProtKB-UniRule"/>
</dbReference>
<keyword evidence="6" id="KW-0378">Hydrolase</keyword>
<dbReference type="PANTHER" id="PTHR42961">
    <property type="entry name" value="IRON-SULFUR PROTEIN NUBPL"/>
    <property type="match status" value="1"/>
</dbReference>
<evidence type="ECO:0000256" key="4">
    <source>
        <dbReference type="ARBA" id="ARBA00023004"/>
    </source>
</evidence>
<evidence type="ECO:0000256" key="3">
    <source>
        <dbReference type="ARBA" id="ARBA00022840"/>
    </source>
</evidence>
<evidence type="ECO:0000256" key="2">
    <source>
        <dbReference type="ARBA" id="ARBA00022741"/>
    </source>
</evidence>
<dbReference type="GO" id="GO:0016887">
    <property type="term" value="F:ATP hydrolysis activity"/>
    <property type="evidence" value="ECO:0007669"/>
    <property type="project" value="UniProtKB-UniRule"/>
</dbReference>
<evidence type="ECO:0000256" key="5">
    <source>
        <dbReference type="ARBA" id="ARBA00023014"/>
    </source>
</evidence>
<dbReference type="PANTHER" id="PTHR42961:SF2">
    <property type="entry name" value="IRON-SULFUR PROTEIN NUBPL"/>
    <property type="match status" value="1"/>
</dbReference>
<gene>
    <name evidence="7" type="ORF">V474_21725</name>
</gene>
<dbReference type="RefSeq" id="WP_059152324.1">
    <property type="nucleotide sequence ID" value="NZ_KQ130455.1"/>
</dbReference>
<comment type="caution">
    <text evidence="7">The sequence shown here is derived from an EMBL/GenBank/DDBJ whole genome shotgun (WGS) entry which is preliminary data.</text>
</comment>
<evidence type="ECO:0000313" key="8">
    <source>
        <dbReference type="Proteomes" id="UP000052268"/>
    </source>
</evidence>
<dbReference type="Pfam" id="PF10609">
    <property type="entry name" value="ParA"/>
    <property type="match status" value="1"/>
</dbReference>
<dbReference type="GO" id="GO:0016226">
    <property type="term" value="P:iron-sulfur cluster assembly"/>
    <property type="evidence" value="ECO:0007669"/>
    <property type="project" value="InterPro"/>
</dbReference>
<dbReference type="HAMAP" id="MF_02040">
    <property type="entry name" value="Mrp_NBP35"/>
    <property type="match status" value="1"/>
</dbReference>
<keyword evidence="1 6" id="KW-0479">Metal-binding</keyword>
<comment type="function">
    <text evidence="6">Binds and transfers iron-sulfur (Fe-S) clusters to target apoproteins. Can hydrolyze ATP.</text>
</comment>
<comment type="similarity">
    <text evidence="6">Belongs to the Mrp/NBP35 ATP-binding proteins family.</text>
</comment>
<evidence type="ECO:0000313" key="7">
    <source>
        <dbReference type="EMBL" id="KMS54350.1"/>
    </source>
</evidence>
<organism evidence="7 8">
    <name type="scientific">Novosphingobium barchaimii LL02</name>
    <dbReference type="NCBI Taxonomy" id="1114963"/>
    <lineage>
        <taxon>Bacteria</taxon>
        <taxon>Pseudomonadati</taxon>
        <taxon>Pseudomonadota</taxon>
        <taxon>Alphaproteobacteria</taxon>
        <taxon>Sphingomonadales</taxon>
        <taxon>Sphingomonadaceae</taxon>
        <taxon>Novosphingobium</taxon>
    </lineage>
</organism>
<name>A0A0J8AHR0_9SPHN</name>
<keyword evidence="8" id="KW-1185">Reference proteome</keyword>
<protein>
    <recommendedName>
        <fullName evidence="6">Iron-sulfur cluster carrier protein</fullName>
    </recommendedName>
</protein>
<dbReference type="SUPFAM" id="SSF52540">
    <property type="entry name" value="P-loop containing nucleoside triphosphate hydrolases"/>
    <property type="match status" value="1"/>
</dbReference>
<dbReference type="InterPro" id="IPR033756">
    <property type="entry name" value="YlxH/NBP35"/>
</dbReference>
<dbReference type="AlphaFoldDB" id="A0A0J8AHR0"/>
<keyword evidence="5 6" id="KW-0411">Iron-sulfur</keyword>
<dbReference type="GO" id="GO:0140663">
    <property type="term" value="F:ATP-dependent FeS chaperone activity"/>
    <property type="evidence" value="ECO:0007669"/>
    <property type="project" value="InterPro"/>
</dbReference>
<dbReference type="GO" id="GO:0046872">
    <property type="term" value="F:metal ion binding"/>
    <property type="evidence" value="ECO:0007669"/>
    <property type="project" value="UniProtKB-KW"/>
</dbReference>
<dbReference type="Proteomes" id="UP000052268">
    <property type="component" value="Unassembled WGS sequence"/>
</dbReference>
<keyword evidence="4 6" id="KW-0408">Iron</keyword>
<evidence type="ECO:0000256" key="6">
    <source>
        <dbReference type="HAMAP-Rule" id="MF_02040"/>
    </source>
</evidence>
<reference evidence="7 8" key="1">
    <citation type="journal article" date="2015" name="G3 (Bethesda)">
        <title>Insights into Ongoing Evolution of the Hexachlorocyclohexane Catabolic Pathway from Comparative Genomics of Ten Sphingomonadaceae Strains.</title>
        <authorList>
            <person name="Pearce S.L."/>
            <person name="Oakeshott J.G."/>
            <person name="Pandey G."/>
        </authorList>
    </citation>
    <scope>NUCLEOTIDE SEQUENCE [LARGE SCALE GENOMIC DNA]</scope>
    <source>
        <strain evidence="7 8">LL02</strain>
    </source>
</reference>
<keyword evidence="2 6" id="KW-0547">Nucleotide-binding</keyword>
<evidence type="ECO:0000256" key="1">
    <source>
        <dbReference type="ARBA" id="ARBA00022723"/>
    </source>
</evidence>
<feature type="binding site" evidence="6">
    <location>
        <begin position="98"/>
        <end position="105"/>
    </location>
    <ligand>
        <name>ATP</name>
        <dbReference type="ChEBI" id="CHEBI:30616"/>
    </ligand>
</feature>
<dbReference type="Gene3D" id="3.40.50.300">
    <property type="entry name" value="P-loop containing nucleotide triphosphate hydrolases"/>
    <property type="match status" value="1"/>
</dbReference>
<comment type="subunit">
    <text evidence="6">Homodimer.</text>
</comment>
<keyword evidence="3 6" id="KW-0067">ATP-binding</keyword>
<dbReference type="CDD" id="cd02037">
    <property type="entry name" value="Mrp_NBP35"/>
    <property type="match status" value="1"/>
</dbReference>
<dbReference type="PATRIC" id="fig|1114963.3.peg.3185"/>
<proteinExistence type="inferred from homology"/>
<dbReference type="GO" id="GO:0051539">
    <property type="term" value="F:4 iron, 4 sulfur cluster binding"/>
    <property type="evidence" value="ECO:0007669"/>
    <property type="project" value="TreeGrafter"/>
</dbReference>
<dbReference type="FunFam" id="3.40.50.300:FF:001119">
    <property type="entry name" value="Iron-sulfur cluster carrier protein"/>
    <property type="match status" value="1"/>
</dbReference>
<dbReference type="InterPro" id="IPR027417">
    <property type="entry name" value="P-loop_NTPase"/>
</dbReference>
<dbReference type="InterPro" id="IPR044304">
    <property type="entry name" value="NUBPL-like"/>
</dbReference>
<accession>A0A0J8AHR0</accession>
<dbReference type="EMBL" id="JACU01000006">
    <property type="protein sequence ID" value="KMS54350.1"/>
    <property type="molecule type" value="Genomic_DNA"/>
</dbReference>